<name>A0AAU2VE42_9ACTN</name>
<feature type="chain" id="PRO_5043872256" evidence="1">
    <location>
        <begin position="28"/>
        <end position="116"/>
    </location>
</feature>
<evidence type="ECO:0000256" key="1">
    <source>
        <dbReference type="SAM" id="SignalP"/>
    </source>
</evidence>
<evidence type="ECO:0000313" key="2">
    <source>
        <dbReference type="EMBL" id="WTW65592.1"/>
    </source>
</evidence>
<proteinExistence type="predicted"/>
<keyword evidence="1" id="KW-0732">Signal</keyword>
<accession>A0AAU2VE42</accession>
<organism evidence="2">
    <name type="scientific">Streptomyces sp. NBC_00003</name>
    <dbReference type="NCBI Taxonomy" id="2903608"/>
    <lineage>
        <taxon>Bacteria</taxon>
        <taxon>Bacillati</taxon>
        <taxon>Actinomycetota</taxon>
        <taxon>Actinomycetes</taxon>
        <taxon>Kitasatosporales</taxon>
        <taxon>Streptomycetaceae</taxon>
        <taxon>Streptomyces</taxon>
    </lineage>
</organism>
<reference evidence="2" key="1">
    <citation type="submission" date="2022-10" db="EMBL/GenBank/DDBJ databases">
        <title>The complete genomes of actinobacterial strains from the NBC collection.</title>
        <authorList>
            <person name="Joergensen T.S."/>
            <person name="Alvarez Arevalo M."/>
            <person name="Sterndorff E.B."/>
            <person name="Faurdal D."/>
            <person name="Vuksanovic O."/>
            <person name="Mourched A.-S."/>
            <person name="Charusanti P."/>
            <person name="Shaw S."/>
            <person name="Blin K."/>
            <person name="Weber T."/>
        </authorList>
    </citation>
    <scope>NUCLEOTIDE SEQUENCE</scope>
    <source>
        <strain evidence="2">NBC_00003</strain>
    </source>
</reference>
<dbReference type="Gene3D" id="2.30.30.40">
    <property type="entry name" value="SH3 Domains"/>
    <property type="match status" value="1"/>
</dbReference>
<sequence length="116" mass="12350">MHTGRTRRAVAAGLLTCGLCAGSVAMAVTAAAAPAHHHDDGPVWGTVTSRIELNIRDEPNLRADVVTSLAPGDQDRLDCKTHGSNVNGTSWWYWLHGARGWASASYVEAEGRVPDC</sequence>
<gene>
    <name evidence="2" type="ORF">OG549_35860</name>
</gene>
<protein>
    <submittedName>
        <fullName evidence="2">SH3 domain-containing protein</fullName>
    </submittedName>
</protein>
<feature type="signal peptide" evidence="1">
    <location>
        <begin position="1"/>
        <end position="27"/>
    </location>
</feature>
<dbReference type="EMBL" id="CP108318">
    <property type="protein sequence ID" value="WTW65592.1"/>
    <property type="molecule type" value="Genomic_DNA"/>
</dbReference>
<dbReference type="AlphaFoldDB" id="A0AAU2VE42"/>